<keyword evidence="8" id="KW-1185">Reference proteome</keyword>
<dbReference type="GO" id="GO:0016020">
    <property type="term" value="C:membrane"/>
    <property type="evidence" value="ECO:0007669"/>
    <property type="project" value="UniProtKB-SubCell"/>
</dbReference>
<reference evidence="7 8" key="1">
    <citation type="journal article" date="2012" name="J. Bacteriol.">
        <title>Draft Genome Sequence of Oceaniovalibus guishaninsula JLT2003T.</title>
        <authorList>
            <person name="Tang K."/>
            <person name="Liu K."/>
            <person name="Jiao N."/>
        </authorList>
    </citation>
    <scope>NUCLEOTIDE SEQUENCE [LARGE SCALE GENOMIC DNA]</scope>
    <source>
        <strain evidence="7 8">JLT2003</strain>
    </source>
</reference>
<evidence type="ECO:0000256" key="5">
    <source>
        <dbReference type="PIRSR" id="PIRSR604254-1"/>
    </source>
</evidence>
<evidence type="ECO:0000256" key="2">
    <source>
        <dbReference type="ARBA" id="ARBA00022692"/>
    </source>
</evidence>
<dbReference type="Pfam" id="PF03006">
    <property type="entry name" value="HlyIII"/>
    <property type="match status" value="1"/>
</dbReference>
<dbReference type="EMBL" id="AMGO01000036">
    <property type="protein sequence ID" value="EKE44299.1"/>
    <property type="molecule type" value="Genomic_DNA"/>
</dbReference>
<dbReference type="GO" id="GO:0046872">
    <property type="term" value="F:metal ion binding"/>
    <property type="evidence" value="ECO:0007669"/>
    <property type="project" value="UniProtKB-KW"/>
</dbReference>
<dbReference type="AlphaFoldDB" id="K2HN68"/>
<feature type="transmembrane region" description="Helical" evidence="6">
    <location>
        <begin position="163"/>
        <end position="184"/>
    </location>
</feature>
<comment type="subcellular location">
    <subcellularLocation>
        <location evidence="1">Membrane</location>
        <topology evidence="1">Multi-pass membrane protein</topology>
    </subcellularLocation>
</comment>
<feature type="transmembrane region" description="Helical" evidence="6">
    <location>
        <begin position="90"/>
        <end position="116"/>
    </location>
</feature>
<gene>
    <name evidence="7" type="ORF">OCGS_1815</name>
</gene>
<keyword evidence="3 6" id="KW-1133">Transmembrane helix</keyword>
<keyword evidence="5" id="KW-0479">Metal-binding</keyword>
<proteinExistence type="predicted"/>
<accession>K2HN68</accession>
<feature type="transmembrane region" description="Helical" evidence="6">
    <location>
        <begin position="20"/>
        <end position="43"/>
    </location>
</feature>
<evidence type="ECO:0000256" key="4">
    <source>
        <dbReference type="ARBA" id="ARBA00023136"/>
    </source>
</evidence>
<evidence type="ECO:0000313" key="7">
    <source>
        <dbReference type="EMBL" id="EKE44299.1"/>
    </source>
</evidence>
<dbReference type="RefSeq" id="WP_007426967.1">
    <property type="nucleotide sequence ID" value="NZ_AMGO01000036.1"/>
</dbReference>
<evidence type="ECO:0008006" key="9">
    <source>
        <dbReference type="Google" id="ProtNLM"/>
    </source>
</evidence>
<keyword evidence="5" id="KW-0862">Zinc</keyword>
<evidence type="ECO:0000256" key="1">
    <source>
        <dbReference type="ARBA" id="ARBA00004141"/>
    </source>
</evidence>
<dbReference type="OrthoDB" id="9813689at2"/>
<feature type="binding site" evidence="5">
    <location>
        <position position="195"/>
    </location>
    <ligand>
        <name>Zn(2+)</name>
        <dbReference type="ChEBI" id="CHEBI:29105"/>
    </ligand>
</feature>
<dbReference type="PATRIC" id="fig|1231392.3.peg.1825"/>
<dbReference type="PANTHER" id="PTHR20855:SF3">
    <property type="entry name" value="LD03007P"/>
    <property type="match status" value="1"/>
</dbReference>
<dbReference type="STRING" id="1231392.OCGS_1815"/>
<sequence length="217" mass="23356">MWKLDPRTTYSPAERFSDAVVHYIGVVLALSGVPVLVVLAVLLRGDWASITGIAVYGACLLAMLVCSALYNITHGGRWTALFRRLDHSAIYLKIAGTFTPLVALTGAAGLPLLAGLWGAALGGTSLKVWAPDRLRWLGLSIYLGMGWIGVFAGASVLDALSPAAWRLVVAGGLIYTLGVAFFLWDRLPFHTTIWHVFVLVATVLFYVAMTVEVVRVA</sequence>
<name>K2HN68_9RHOB</name>
<comment type="caution">
    <text evidence="7">The sequence shown here is derived from an EMBL/GenBank/DDBJ whole genome shotgun (WGS) entry which is preliminary data.</text>
</comment>
<dbReference type="Proteomes" id="UP000006765">
    <property type="component" value="Unassembled WGS sequence"/>
</dbReference>
<evidence type="ECO:0000256" key="6">
    <source>
        <dbReference type="SAM" id="Phobius"/>
    </source>
</evidence>
<dbReference type="PANTHER" id="PTHR20855">
    <property type="entry name" value="ADIPOR/PROGESTIN RECEPTOR-RELATED"/>
    <property type="match status" value="1"/>
</dbReference>
<keyword evidence="4 6" id="KW-0472">Membrane</keyword>
<feature type="transmembrane region" description="Helical" evidence="6">
    <location>
        <begin position="136"/>
        <end position="157"/>
    </location>
</feature>
<organism evidence="7 8">
    <name type="scientific">Oceaniovalibus guishaninsula JLT2003</name>
    <dbReference type="NCBI Taxonomy" id="1231392"/>
    <lineage>
        <taxon>Bacteria</taxon>
        <taxon>Pseudomonadati</taxon>
        <taxon>Pseudomonadota</taxon>
        <taxon>Alphaproteobacteria</taxon>
        <taxon>Rhodobacterales</taxon>
        <taxon>Roseobacteraceae</taxon>
        <taxon>Oceaniovalibus</taxon>
    </lineage>
</organism>
<protein>
    <recommendedName>
        <fullName evidence="9">Hly-III family protein</fullName>
    </recommendedName>
</protein>
<evidence type="ECO:0000313" key="8">
    <source>
        <dbReference type="Proteomes" id="UP000006765"/>
    </source>
</evidence>
<dbReference type="eggNOG" id="COG1272">
    <property type="taxonomic scope" value="Bacteria"/>
</dbReference>
<keyword evidence="2 6" id="KW-0812">Transmembrane</keyword>
<feature type="transmembrane region" description="Helical" evidence="6">
    <location>
        <begin position="196"/>
        <end position="214"/>
    </location>
</feature>
<dbReference type="InterPro" id="IPR004254">
    <property type="entry name" value="AdipoR/HlyIII-related"/>
</dbReference>
<feature type="transmembrane region" description="Helical" evidence="6">
    <location>
        <begin position="50"/>
        <end position="70"/>
    </location>
</feature>
<evidence type="ECO:0000256" key="3">
    <source>
        <dbReference type="ARBA" id="ARBA00022989"/>
    </source>
</evidence>